<gene>
    <name evidence="4" type="ORF">SMGD1_0182</name>
</gene>
<evidence type="ECO:0000259" key="3">
    <source>
        <dbReference type="Pfam" id="PF02230"/>
    </source>
</evidence>
<dbReference type="OrthoDB" id="9780848at2"/>
<dbReference type="InterPro" id="IPR003140">
    <property type="entry name" value="PLipase/COase/thioEstase"/>
</dbReference>
<dbReference type="AlphaFoldDB" id="B6BLQ0"/>
<dbReference type="PANTHER" id="PTHR10655">
    <property type="entry name" value="LYSOPHOSPHOLIPASE-RELATED"/>
    <property type="match status" value="1"/>
</dbReference>
<dbReference type="GO" id="GO:0016787">
    <property type="term" value="F:hydrolase activity"/>
    <property type="evidence" value="ECO:0007669"/>
    <property type="project" value="UniProtKB-KW"/>
</dbReference>
<dbReference type="STRING" id="929558.SMGD1_0182"/>
<dbReference type="RefSeq" id="WP_008338365.1">
    <property type="nucleotide sequence ID" value="NZ_AFRZ01000001.1"/>
</dbReference>
<dbReference type="SUPFAM" id="SSF53474">
    <property type="entry name" value="alpha/beta-Hydrolases"/>
    <property type="match status" value="1"/>
</dbReference>
<comment type="similarity">
    <text evidence="1">Belongs to the AB hydrolase superfamily. AB hydrolase 2 family.</text>
</comment>
<dbReference type="InterPro" id="IPR029058">
    <property type="entry name" value="AB_hydrolase_fold"/>
</dbReference>
<dbReference type="PATRIC" id="fig|929558.5.peg.184"/>
<evidence type="ECO:0000313" key="4">
    <source>
        <dbReference type="EMBL" id="EHP28709.1"/>
    </source>
</evidence>
<organism evidence="4 5">
    <name type="scientific">Sulfurimonas gotlandica (strain DSM 19862 / JCM 16533 / GD1)</name>
    <dbReference type="NCBI Taxonomy" id="929558"/>
    <lineage>
        <taxon>Bacteria</taxon>
        <taxon>Pseudomonadati</taxon>
        <taxon>Campylobacterota</taxon>
        <taxon>Epsilonproteobacteria</taxon>
        <taxon>Campylobacterales</taxon>
        <taxon>Sulfurimonadaceae</taxon>
        <taxon>Sulfurimonas</taxon>
    </lineage>
</organism>
<evidence type="ECO:0000256" key="2">
    <source>
        <dbReference type="ARBA" id="ARBA00022801"/>
    </source>
</evidence>
<evidence type="ECO:0000256" key="1">
    <source>
        <dbReference type="ARBA" id="ARBA00006499"/>
    </source>
</evidence>
<name>B6BLQ0_SULGG</name>
<dbReference type="EC" id="3.1.-.-" evidence="4"/>
<dbReference type="Proteomes" id="UP000006431">
    <property type="component" value="Unassembled WGS sequence"/>
</dbReference>
<dbReference type="eggNOG" id="COG0400">
    <property type="taxonomic scope" value="Bacteria"/>
</dbReference>
<proteinExistence type="inferred from homology"/>
<accession>H1FSX3</accession>
<dbReference type="EMBL" id="AFRZ01000001">
    <property type="protein sequence ID" value="EHP28709.1"/>
    <property type="molecule type" value="Genomic_DNA"/>
</dbReference>
<keyword evidence="2 4" id="KW-0378">Hydrolase</keyword>
<evidence type="ECO:0000313" key="5">
    <source>
        <dbReference type="Proteomes" id="UP000006431"/>
    </source>
</evidence>
<reference evidence="4 5" key="1">
    <citation type="journal article" date="2012" name="Proc. Natl. Acad. Sci. U.S.A.">
        <title>Genome and physiology of a model Epsilonproteobacterium responsible for sulfide detoxification in marine oxygen depletion zones.</title>
        <authorList>
            <person name="Grote J."/>
            <person name="Schott T."/>
            <person name="Bruckner C.G."/>
            <person name="Glockner F.O."/>
            <person name="Jost G."/>
            <person name="Teeling H."/>
            <person name="Labrenz M."/>
            <person name="Jurgens K."/>
        </authorList>
    </citation>
    <scope>NUCLEOTIDE SEQUENCE [LARGE SCALE GENOMIC DNA]</scope>
    <source>
        <strain evidence="4 5">GD1</strain>
    </source>
</reference>
<sequence>MKNLELDNIFIPSKIPSKKLMIILHGRGDSSEGFTSLPPFLDIDEMNYLLLDAPFEYYTGFSWYPLPPDQLPGIEYSSNVLTKVLDELFEEKFNANESFLFGFSQGSLLTFEFGARYSKVLAGYIAVSGYIYNEHKLLEDMNQDVKNSNWLCTHGIYDDVLPFETSKEQVRVLKDAGFDIEFKSYEKDHSIDRNELVMISEWMRNILE</sequence>
<dbReference type="PANTHER" id="PTHR10655:SF17">
    <property type="entry name" value="LYSOPHOSPHOLIPASE-LIKE PROTEIN 1"/>
    <property type="match status" value="1"/>
</dbReference>
<dbReference type="HOGENOM" id="CLU_049413_5_1_7"/>
<dbReference type="InterPro" id="IPR050565">
    <property type="entry name" value="LYPA1-2/EST-like"/>
</dbReference>
<protein>
    <submittedName>
        <fullName evidence="4">Phospholipase/carboxylesterase family protein</fullName>
        <ecNumber evidence="4">3.1.-.-</ecNumber>
    </submittedName>
</protein>
<keyword evidence="5" id="KW-1185">Reference proteome</keyword>
<comment type="caution">
    <text evidence="4">The sequence shown here is derived from an EMBL/GenBank/DDBJ whole genome shotgun (WGS) entry which is preliminary data.</text>
</comment>
<dbReference type="Pfam" id="PF02230">
    <property type="entry name" value="Abhydrolase_2"/>
    <property type="match status" value="1"/>
</dbReference>
<accession>B6BLQ0</accession>
<feature type="domain" description="Phospholipase/carboxylesterase/thioesterase" evidence="3">
    <location>
        <begin position="13"/>
        <end position="204"/>
    </location>
</feature>
<dbReference type="Gene3D" id="3.40.50.1820">
    <property type="entry name" value="alpha/beta hydrolase"/>
    <property type="match status" value="1"/>
</dbReference>